<accession>A0A9D7SAU8</accession>
<gene>
    <name evidence="1" type="ORF">IPO85_10155</name>
</gene>
<sequence>MQSKPFIFLVIFQLLVAQIGVNLFSSYCCCLKKTTVSFLPKKDKCFTRYKVGNSKQIGISCLKSSKIKKGTCSKQEITFSSSKAIGFTNPQDHLKLDIAIISWQTPFFLLNKVVEKNTLISLNPINLSISGFERRIRMSSFLC</sequence>
<dbReference type="Proteomes" id="UP000808349">
    <property type="component" value="Unassembled WGS sequence"/>
</dbReference>
<protein>
    <submittedName>
        <fullName evidence="1">Uncharacterized protein</fullName>
    </submittedName>
</protein>
<dbReference type="AlphaFoldDB" id="A0A9D7SAU8"/>
<name>A0A9D7SAU8_9BACT</name>
<dbReference type="EMBL" id="JADKFW010000005">
    <property type="protein sequence ID" value="MBK9717859.1"/>
    <property type="molecule type" value="Genomic_DNA"/>
</dbReference>
<evidence type="ECO:0000313" key="1">
    <source>
        <dbReference type="EMBL" id="MBK9717859.1"/>
    </source>
</evidence>
<comment type="caution">
    <text evidence="1">The sequence shown here is derived from an EMBL/GenBank/DDBJ whole genome shotgun (WGS) entry which is preliminary data.</text>
</comment>
<reference evidence="1 2" key="1">
    <citation type="submission" date="2020-10" db="EMBL/GenBank/DDBJ databases">
        <title>Connecting structure to function with the recovery of over 1000 high-quality activated sludge metagenome-assembled genomes encoding full-length rRNA genes using long-read sequencing.</title>
        <authorList>
            <person name="Singleton C.M."/>
            <person name="Petriglieri F."/>
            <person name="Kristensen J.M."/>
            <person name="Kirkegaard R.H."/>
            <person name="Michaelsen T.Y."/>
            <person name="Andersen M.H."/>
            <person name="Karst S.M."/>
            <person name="Dueholm M.S."/>
            <person name="Nielsen P.H."/>
            <person name="Albertsen M."/>
        </authorList>
    </citation>
    <scope>NUCLEOTIDE SEQUENCE [LARGE SCALE GENOMIC DNA]</scope>
    <source>
        <strain evidence="1">Ribe_18-Q3-R11-54_BAT3C.373</strain>
    </source>
</reference>
<proteinExistence type="predicted"/>
<organism evidence="1 2">
    <name type="scientific">Candidatus Defluviibacterium haderslevense</name>
    <dbReference type="NCBI Taxonomy" id="2981993"/>
    <lineage>
        <taxon>Bacteria</taxon>
        <taxon>Pseudomonadati</taxon>
        <taxon>Bacteroidota</taxon>
        <taxon>Saprospiria</taxon>
        <taxon>Saprospirales</taxon>
        <taxon>Saprospiraceae</taxon>
        <taxon>Candidatus Defluviibacterium</taxon>
    </lineage>
</organism>
<evidence type="ECO:0000313" key="2">
    <source>
        <dbReference type="Proteomes" id="UP000808349"/>
    </source>
</evidence>